<dbReference type="GO" id="GO:0043235">
    <property type="term" value="C:receptor complex"/>
    <property type="evidence" value="ECO:0007669"/>
    <property type="project" value="TreeGrafter"/>
</dbReference>
<evidence type="ECO:0000256" key="15">
    <source>
        <dbReference type="PROSITE-ProRule" id="PRU00461"/>
    </source>
</evidence>
<feature type="disulfide bond" evidence="14">
    <location>
        <begin position="886"/>
        <end position="898"/>
    </location>
</feature>
<dbReference type="InterPro" id="IPR009030">
    <property type="entry name" value="Growth_fac_rcpt_cys_sf"/>
</dbReference>
<organism evidence="17">
    <name type="scientific">Darwinula stevensoni</name>
    <dbReference type="NCBI Taxonomy" id="69355"/>
    <lineage>
        <taxon>Eukaryota</taxon>
        <taxon>Metazoa</taxon>
        <taxon>Ecdysozoa</taxon>
        <taxon>Arthropoda</taxon>
        <taxon>Crustacea</taxon>
        <taxon>Oligostraca</taxon>
        <taxon>Ostracoda</taxon>
        <taxon>Podocopa</taxon>
        <taxon>Podocopida</taxon>
        <taxon>Darwinulocopina</taxon>
        <taxon>Darwinuloidea</taxon>
        <taxon>Darwinulidae</taxon>
        <taxon>Darwinula</taxon>
    </lineage>
</organism>
<dbReference type="EMBL" id="LR899607">
    <property type="protein sequence ID" value="CAD7241051.1"/>
    <property type="molecule type" value="Genomic_DNA"/>
</dbReference>
<keyword evidence="4" id="KW-0254">Endocytosis</keyword>
<evidence type="ECO:0000256" key="14">
    <source>
        <dbReference type="PROSITE-ProRule" id="PRU00124"/>
    </source>
</evidence>
<keyword evidence="3" id="KW-0245">EGF-like domain</keyword>
<dbReference type="Gene3D" id="2.120.10.30">
    <property type="entry name" value="TolB, C-terminal domain"/>
    <property type="match status" value="2"/>
</dbReference>
<dbReference type="PANTHER" id="PTHR22722:SF5">
    <property type="entry name" value="LOW-DENSITY LIPOPROTEIN RECEPTOR-RELATED PROTEIN 1B"/>
    <property type="match status" value="1"/>
</dbReference>
<dbReference type="SMART" id="SM00135">
    <property type="entry name" value="LY"/>
    <property type="match status" value="8"/>
</dbReference>
<evidence type="ECO:0000256" key="7">
    <source>
        <dbReference type="ARBA" id="ARBA00022737"/>
    </source>
</evidence>
<evidence type="ECO:0000313" key="17">
    <source>
        <dbReference type="EMBL" id="CAD7241051.1"/>
    </source>
</evidence>
<feature type="non-terminal residue" evidence="17">
    <location>
        <position position="1"/>
    </location>
</feature>
<dbReference type="FunFam" id="4.10.400.10:FF:000009">
    <property type="entry name" value="Low-density lipoprotein receptor-related protein 1"/>
    <property type="match status" value="1"/>
</dbReference>
<keyword evidence="11 14" id="KW-1015">Disulfide bond</keyword>
<keyword evidence="13" id="KW-0325">Glycoprotein</keyword>
<protein>
    <recommendedName>
        <fullName evidence="16">EGF-like domain-containing protein</fullName>
    </recommendedName>
</protein>
<feature type="domain" description="EGF-like" evidence="16">
    <location>
        <begin position="1156"/>
        <end position="1192"/>
    </location>
</feature>
<dbReference type="GO" id="GO:0006897">
    <property type="term" value="P:endocytosis"/>
    <property type="evidence" value="ECO:0007669"/>
    <property type="project" value="UniProtKB-KW"/>
</dbReference>
<dbReference type="GO" id="GO:0005886">
    <property type="term" value="C:plasma membrane"/>
    <property type="evidence" value="ECO:0007669"/>
    <property type="project" value="TreeGrafter"/>
</dbReference>
<dbReference type="Gene3D" id="2.40.128.620">
    <property type="match status" value="1"/>
</dbReference>
<evidence type="ECO:0000256" key="9">
    <source>
        <dbReference type="ARBA" id="ARBA00022989"/>
    </source>
</evidence>
<feature type="domain" description="EGF-like" evidence="16">
    <location>
        <begin position="320"/>
        <end position="360"/>
    </location>
</feature>
<dbReference type="Pfam" id="PF00058">
    <property type="entry name" value="Ldl_recept_b"/>
    <property type="match status" value="3"/>
</dbReference>
<keyword evidence="18" id="KW-1185">Reference proteome</keyword>
<keyword evidence="5" id="KW-0812">Transmembrane</keyword>
<dbReference type="InterPro" id="IPR051221">
    <property type="entry name" value="LDLR-related"/>
</dbReference>
<keyword evidence="12" id="KW-0675">Receptor</keyword>
<dbReference type="Pfam" id="PF00057">
    <property type="entry name" value="Ldl_recept_a"/>
    <property type="match status" value="5"/>
</dbReference>
<dbReference type="SUPFAM" id="SSF63825">
    <property type="entry name" value="YWTD domain"/>
    <property type="match status" value="2"/>
</dbReference>
<dbReference type="SUPFAM" id="SSF57424">
    <property type="entry name" value="LDL receptor-like module"/>
    <property type="match status" value="5"/>
</dbReference>
<feature type="repeat" description="LDL-receptor class B" evidence="15">
    <location>
        <begin position="1457"/>
        <end position="1501"/>
    </location>
</feature>
<reference evidence="17" key="1">
    <citation type="submission" date="2020-11" db="EMBL/GenBank/DDBJ databases">
        <authorList>
            <person name="Tran Van P."/>
        </authorList>
    </citation>
    <scope>NUCLEOTIDE SEQUENCE</scope>
</reference>
<dbReference type="SUPFAM" id="SSF57196">
    <property type="entry name" value="EGF/Laminin"/>
    <property type="match status" value="2"/>
</dbReference>
<dbReference type="PROSITE" id="PS50068">
    <property type="entry name" value="LDLRA_2"/>
    <property type="match status" value="5"/>
</dbReference>
<feature type="domain" description="EGF-like" evidence="16">
    <location>
        <begin position="1196"/>
        <end position="1232"/>
    </location>
</feature>
<keyword evidence="8" id="KW-0106">Calcium</keyword>
<accession>A0A7R8WZQ4</accession>
<dbReference type="FunFam" id="4.10.400.10:FF:000045">
    <property type="entry name" value="Low-density lipoprotein receptor-related protein 2"/>
    <property type="match status" value="1"/>
</dbReference>
<feature type="disulfide bond" evidence="14">
    <location>
        <begin position="723"/>
        <end position="735"/>
    </location>
</feature>
<keyword evidence="6" id="KW-0732">Signal</keyword>
<dbReference type="SMART" id="SM00181">
    <property type="entry name" value="EGF"/>
    <property type="match status" value="6"/>
</dbReference>
<feature type="disulfide bond" evidence="14">
    <location>
        <begin position="893"/>
        <end position="911"/>
    </location>
</feature>
<feature type="disulfide bond" evidence="14">
    <location>
        <begin position="1092"/>
        <end position="1107"/>
    </location>
</feature>
<evidence type="ECO:0000256" key="4">
    <source>
        <dbReference type="ARBA" id="ARBA00022583"/>
    </source>
</evidence>
<dbReference type="CDD" id="cd00112">
    <property type="entry name" value="LDLa"/>
    <property type="match status" value="5"/>
</dbReference>
<feature type="domain" description="EGF-like" evidence="16">
    <location>
        <begin position="1551"/>
        <end position="1589"/>
    </location>
</feature>
<evidence type="ECO:0000313" key="18">
    <source>
        <dbReference type="Proteomes" id="UP000677054"/>
    </source>
</evidence>
<dbReference type="OrthoDB" id="21182at2759"/>
<evidence type="ECO:0000256" key="10">
    <source>
        <dbReference type="ARBA" id="ARBA00023136"/>
    </source>
</evidence>
<dbReference type="PROSITE" id="PS51120">
    <property type="entry name" value="LDLRB"/>
    <property type="match status" value="2"/>
</dbReference>
<dbReference type="SUPFAM" id="SSF57184">
    <property type="entry name" value="Growth factor receptor domain"/>
    <property type="match status" value="1"/>
</dbReference>
<feature type="non-terminal residue" evidence="17">
    <location>
        <position position="1589"/>
    </location>
</feature>
<evidence type="ECO:0000256" key="8">
    <source>
        <dbReference type="ARBA" id="ARBA00022837"/>
    </source>
</evidence>
<evidence type="ECO:0000256" key="12">
    <source>
        <dbReference type="ARBA" id="ARBA00023170"/>
    </source>
</evidence>
<feature type="repeat" description="LDL-receptor class B" evidence="15">
    <location>
        <begin position="1338"/>
        <end position="1380"/>
    </location>
</feature>
<keyword evidence="7" id="KW-0677">Repeat</keyword>
<dbReference type="GO" id="GO:0012505">
    <property type="term" value="C:endomembrane system"/>
    <property type="evidence" value="ECO:0007669"/>
    <property type="project" value="UniProtKB-SubCell"/>
</dbReference>
<feature type="domain" description="EGF-like" evidence="16">
    <location>
        <begin position="678"/>
        <end position="712"/>
    </location>
</feature>
<dbReference type="InterPro" id="IPR002172">
    <property type="entry name" value="LDrepeatLR_classA_rpt"/>
</dbReference>
<dbReference type="SMART" id="SM00192">
    <property type="entry name" value="LDLa"/>
    <property type="match status" value="5"/>
</dbReference>
<evidence type="ECO:0000256" key="1">
    <source>
        <dbReference type="ARBA" id="ARBA00004308"/>
    </source>
</evidence>
<evidence type="ECO:0000256" key="5">
    <source>
        <dbReference type="ARBA" id="ARBA00022692"/>
    </source>
</evidence>
<evidence type="ECO:0000256" key="6">
    <source>
        <dbReference type="ARBA" id="ARBA00022729"/>
    </source>
</evidence>
<name>A0A7R8WZQ4_9CRUS</name>
<evidence type="ECO:0000256" key="2">
    <source>
        <dbReference type="ARBA" id="ARBA00004479"/>
    </source>
</evidence>
<dbReference type="InterPro" id="IPR000033">
    <property type="entry name" value="LDLR_classB_rpt"/>
</dbReference>
<evidence type="ECO:0000256" key="11">
    <source>
        <dbReference type="ARBA" id="ARBA00023157"/>
    </source>
</evidence>
<dbReference type="Gene3D" id="2.10.25.10">
    <property type="entry name" value="Laminin"/>
    <property type="match status" value="2"/>
</dbReference>
<feature type="domain" description="EGF-like" evidence="16">
    <location>
        <begin position="885"/>
        <end position="921"/>
    </location>
</feature>
<comment type="subcellular location">
    <subcellularLocation>
        <location evidence="1">Endomembrane system</location>
    </subcellularLocation>
    <subcellularLocation>
        <location evidence="2">Membrane</location>
        <topology evidence="2">Single-pass type I membrane protein</topology>
    </subcellularLocation>
</comment>
<dbReference type="InterPro" id="IPR011042">
    <property type="entry name" value="6-blade_b-propeller_TolB-like"/>
</dbReference>
<keyword evidence="9" id="KW-1133">Transmembrane helix</keyword>
<dbReference type="EMBL" id="CAJPEV010000090">
    <property type="protein sequence ID" value="CAG0880399.1"/>
    <property type="molecule type" value="Genomic_DNA"/>
</dbReference>
<dbReference type="Gene3D" id="4.10.400.10">
    <property type="entry name" value="Low-density Lipoprotein Receptor"/>
    <property type="match status" value="4"/>
</dbReference>
<feature type="disulfide bond" evidence="14">
    <location>
        <begin position="905"/>
        <end position="920"/>
    </location>
</feature>
<keyword evidence="10" id="KW-0472">Membrane</keyword>
<gene>
    <name evidence="17" type="ORF">DSTB1V02_LOCUS1053</name>
</gene>
<evidence type="ECO:0000256" key="13">
    <source>
        <dbReference type="ARBA" id="ARBA00023180"/>
    </source>
</evidence>
<dbReference type="PRINTS" id="PR00261">
    <property type="entry name" value="LDLRECEPTOR"/>
</dbReference>
<comment type="caution">
    <text evidence="14">Lacks conserved residue(s) required for the propagation of feature annotation.</text>
</comment>
<sequence length="1589" mass="177661">QCADKAGQPASAYDECTKCAQSAAKTQLLSPLFVLVLVTGESQGLPDLIISEQGSITIPVWQAHVAMDVNQIHITWENIYAFVQMEKNHMETVELATTPGVCTSKAHEILHKHLVVSDLLLDWVSGNWYFVTSQSLHRTVGTVVTLCNHDLKHCTVLDTYFFPPGKLIGVNPLSGNLYLKDKYGEPDQCNLLERNIDGKTTSMNMCSSGQRMLGSGIGLHGNVTIKYALVSSESPNSNVTYLKIFTPNFNETILLLPDEPKPRIDSPLHEWNGKLYGIAENGYLWSRDFKSGNITRNAAFSDLGTSYIFVYHPRRLKDHPCQVQNGGCDHLCIPLWSNEQPSRKCTCSAGYVLQHGSQCKKIMTQIALLVSDVVASTRVIGNLPPGLLQIMTQIALLVSDVVASTRVIPLDGGPEDAFSLPYTMLSAAYDWMTSYIHYVDRYSWDKYHQDLTIEQPKVSRLLYHSSYAIAIDWQRRNLYWSSSYGSSDRISVISLDDSRNNKTLLTASSKGCYELVLDHLHGYMYFIDVTNNTLYEAWMDGSHKTQLTYVDTYVGTASLELQSFHQLAIDAERRHLYYTRTLNSSFTIERMDLANASVKEELHRLEKGSYVLDLIWLRDRLYFLTSNISDHADSTVKVQILHENGSIKSVFESEWHLASIYQFLDLSSKNGTASPAISCDASCKHLCLPTPEGPKCHCNDGYLLGSDEPLCVVDDSYTKENPCEGKFSCRSVARCIPMSYVCDGDIDCLDGSDEDPTPCAPLPKLCDARLEVDHSIFSAVFFQVCRIAEVSFNARITFSYLHNGSVMESQIVLIKVMKVLKIANAEKDIFSATLPTHAFYSPGSVMVLTIVVLEMILMREAAVRVSCFYQHQYSKRIFLSLDATSCGNEEFRCQNGRCISLQLYCNSVDDCGDGSDESLCETYVCPDGSVFCTSDKKCIPSSRVCDGFKDCIDGTDETLYEHLMDSALANVEPLSQLSSSHLAVLILQLLCCLNKLWCPGGPWMATEGQVEKGRLLLLFNCFFKDAEPPEDDRFARSVIAMHSDQFHVTGSRCNAKCMDTVSNGFLSGKVNCSGSSFRCQENGMCIPLQWKCDGFIDCPDESDERGCHPPPLNETCKYPEMLCSDGSKCINLKKACDGTADCLDASDEGKGCDAVACLSATCLNGECHPTPRGPVCLCPDGMHLSKNGSACMSHHLCDEWGTCSQKCRTFRSKYICECFEGYKLDRDRFTCKSTSVVAPLLIISNQQQLHSINLNTLSVKTLVSNLKNSIAVDFFFSEEKSMIFWTDVGDDKIQRGILNGGTMACNAFNSFIAITKIEVVVQAGLLRAEGLAVDWIGENLYWVESDLDQIEVSKLDGSFRRTLIAGNMESPRGIAMDPRKGMRFGLWIVLSMYIYIQDGFHTLNRVMFWTDWEKGVPRIESCSMAGEPETRQIVVNVTELDLNGAWPNGLTLDYVAERIYWIDAKTDNIYTCKYDGSDHRVILKDHHAIQHPFAMALYENNIYWTDWRTNSVNKVNKWTGNNATIFHEFISQLFGLTVMHPSRQPRGGPNPCKSNATRCSHLCLLSMKSGFKCHCPHLMRLVPENMTCI</sequence>
<proteinExistence type="predicted"/>
<dbReference type="PROSITE" id="PS01209">
    <property type="entry name" value="LDLRA_1"/>
    <property type="match status" value="3"/>
</dbReference>
<dbReference type="FunFam" id="2.120.10.30:FF:000241">
    <property type="entry name" value="Low-density lipoprotein receptor-related protein 6"/>
    <property type="match status" value="1"/>
</dbReference>
<dbReference type="InterPro" id="IPR023415">
    <property type="entry name" value="LDLR_class-A_CS"/>
</dbReference>
<evidence type="ECO:0000259" key="16">
    <source>
        <dbReference type="SMART" id="SM00181"/>
    </source>
</evidence>
<evidence type="ECO:0000256" key="3">
    <source>
        <dbReference type="ARBA" id="ARBA00022536"/>
    </source>
</evidence>
<dbReference type="PANTHER" id="PTHR22722">
    <property type="entry name" value="LOW-DENSITY LIPOPROTEIN RECEPTOR-RELATED PROTEIN 2-RELATED"/>
    <property type="match status" value="1"/>
</dbReference>
<dbReference type="Proteomes" id="UP000677054">
    <property type="component" value="Unassembled WGS sequence"/>
</dbReference>
<dbReference type="InterPro" id="IPR000742">
    <property type="entry name" value="EGF"/>
</dbReference>
<dbReference type="InterPro" id="IPR036055">
    <property type="entry name" value="LDL_receptor-like_sf"/>
</dbReference>